<keyword evidence="3" id="KW-0732">Signal</keyword>
<reference evidence="5 6" key="1">
    <citation type="submission" date="2022-05" db="EMBL/GenBank/DDBJ databases">
        <title>A multi-omics perspective on studying reproductive biology in Daphnia sinensis.</title>
        <authorList>
            <person name="Jia J."/>
        </authorList>
    </citation>
    <scope>NUCLEOTIDE SEQUENCE [LARGE SCALE GENOMIC DNA]</scope>
    <source>
        <strain evidence="5 6">WSL</strain>
    </source>
</reference>
<dbReference type="InterPro" id="IPR013766">
    <property type="entry name" value="Thioredoxin_domain"/>
</dbReference>
<dbReference type="PRINTS" id="PR00421">
    <property type="entry name" value="THIOREDOXIN"/>
</dbReference>
<dbReference type="Pfam" id="PF00085">
    <property type="entry name" value="Thioredoxin"/>
    <property type="match status" value="4"/>
</dbReference>
<feature type="region of interest" description="Disordered" evidence="2">
    <location>
        <begin position="368"/>
        <end position="391"/>
    </location>
</feature>
<dbReference type="Proteomes" id="UP000820818">
    <property type="component" value="Linkage Group LG1"/>
</dbReference>
<dbReference type="Gene3D" id="3.40.30.10">
    <property type="entry name" value="Glutaredoxin"/>
    <property type="match status" value="5"/>
</dbReference>
<feature type="chain" id="PRO_5042122835" description="Thioredoxin domain-containing protein" evidence="3">
    <location>
        <begin position="19"/>
        <end position="634"/>
    </location>
</feature>
<dbReference type="PROSITE" id="PS00194">
    <property type="entry name" value="THIOREDOXIN_1"/>
    <property type="match status" value="3"/>
</dbReference>
<feature type="signal peptide" evidence="3">
    <location>
        <begin position="1"/>
        <end position="18"/>
    </location>
</feature>
<evidence type="ECO:0000256" key="3">
    <source>
        <dbReference type="SAM" id="SignalP"/>
    </source>
</evidence>
<evidence type="ECO:0000256" key="2">
    <source>
        <dbReference type="SAM" id="MobiDB-lite"/>
    </source>
</evidence>
<dbReference type="InterPro" id="IPR051063">
    <property type="entry name" value="PDI"/>
</dbReference>
<evidence type="ECO:0000259" key="4">
    <source>
        <dbReference type="PROSITE" id="PS51352"/>
    </source>
</evidence>
<evidence type="ECO:0000313" key="6">
    <source>
        <dbReference type="Proteomes" id="UP000820818"/>
    </source>
</evidence>
<sequence>MKITVFFVFCMLVFGCCGKKAGQKSALDEVSDLKEFKKLLKTRTSVLVCFTKSPKESSNVIKQLTEVSEAVRGTGTVVTVDCGGEGKKLCKSLKIKPEPYILKHYKDGEYHKDYDRKEMVSSFIAFMKDPSGDAPWEEEDSSQDVFHLANPSSLAKLLRKEEKKGIMIMFYAPWCGYCKKMKPDYAQAATELKGQAILAAIDVNRPENSVVRKQYNITGFPTLLYFKNGAMQFTYEGDNNRDSIVSFMRNPSKPIEKPKEPEWSEMESDVVHLTTSTFDDFLKGEPSALVMFYAPWCGHCKKMKPEYMAAATKLKEIGVSGKLVAVDAQKESSLGSRFGIRGYPSLKYFKNGEVAFDVSLREEGPIVDFMKDPKEPPPPPPPEKPWSEEPSDVVHLNDENFKSTLKKTKHALVMFYAPWCGHCKRAKPEYTAAAARLKDDYKVVLAAVDCTVQQALCKVYDVKGFPSFIYFNYLKNSRPYSGGRTESEFVSFMEDPDNPKNGLPPAPPSPEEEWAGLDGSQYLHHLTDSNFDEFVKKKDSVLVMFYAPWCGHCKSMKSDYALAAKKMKEMKIAGELVTVDATAQTGLQTRFEIRGFPTIRYFYKGSNLSAYERKRKADDIVDFMRNPPRSKDEL</sequence>
<dbReference type="InterPro" id="IPR036249">
    <property type="entry name" value="Thioredoxin-like_sf"/>
</dbReference>
<dbReference type="CDD" id="cd02997">
    <property type="entry name" value="PDI_a_PDIR"/>
    <property type="match status" value="3"/>
</dbReference>
<feature type="domain" description="Thioredoxin" evidence="4">
    <location>
        <begin position="373"/>
        <end position="498"/>
    </location>
</feature>
<dbReference type="InterPro" id="IPR046374">
    <property type="entry name" value="PDI_a_PDIR"/>
</dbReference>
<evidence type="ECO:0000313" key="5">
    <source>
        <dbReference type="EMBL" id="KAI9564327.1"/>
    </source>
</evidence>
<keyword evidence="6" id="KW-1185">Reference proteome</keyword>
<protein>
    <recommendedName>
        <fullName evidence="4">Thioredoxin domain-containing protein</fullName>
    </recommendedName>
</protein>
<dbReference type="InterPro" id="IPR017937">
    <property type="entry name" value="Thioredoxin_CS"/>
</dbReference>
<accession>A0AAD5L1E3</accession>
<dbReference type="PROSITE" id="PS51257">
    <property type="entry name" value="PROKAR_LIPOPROTEIN"/>
    <property type="match status" value="1"/>
</dbReference>
<comment type="caution">
    <text evidence="5">The sequence shown here is derived from an EMBL/GenBank/DDBJ whole genome shotgun (WGS) entry which is preliminary data.</text>
</comment>
<evidence type="ECO:0000256" key="1">
    <source>
        <dbReference type="ARBA" id="ARBA00006347"/>
    </source>
</evidence>
<comment type="similarity">
    <text evidence="1">Belongs to the protein disulfide isomerase family.</text>
</comment>
<dbReference type="PROSITE" id="PS51352">
    <property type="entry name" value="THIOREDOXIN_2"/>
    <property type="match status" value="4"/>
</dbReference>
<dbReference type="EMBL" id="WJBH02000001">
    <property type="protein sequence ID" value="KAI9564327.1"/>
    <property type="molecule type" value="Genomic_DNA"/>
</dbReference>
<proteinExistence type="inferred from homology"/>
<dbReference type="GO" id="GO:0003756">
    <property type="term" value="F:protein disulfide isomerase activity"/>
    <property type="evidence" value="ECO:0007669"/>
    <property type="project" value="InterPro"/>
</dbReference>
<feature type="domain" description="Thioredoxin" evidence="4">
    <location>
        <begin position="123"/>
        <end position="253"/>
    </location>
</feature>
<name>A0AAD5L1E3_9CRUS</name>
<organism evidence="5 6">
    <name type="scientific">Daphnia sinensis</name>
    <dbReference type="NCBI Taxonomy" id="1820382"/>
    <lineage>
        <taxon>Eukaryota</taxon>
        <taxon>Metazoa</taxon>
        <taxon>Ecdysozoa</taxon>
        <taxon>Arthropoda</taxon>
        <taxon>Crustacea</taxon>
        <taxon>Branchiopoda</taxon>
        <taxon>Diplostraca</taxon>
        <taxon>Cladocera</taxon>
        <taxon>Anomopoda</taxon>
        <taxon>Daphniidae</taxon>
        <taxon>Daphnia</taxon>
        <taxon>Daphnia similis group</taxon>
    </lineage>
</organism>
<dbReference type="PANTHER" id="PTHR45672">
    <property type="entry name" value="PROTEIN DISULFIDE-ISOMERASE C17H9.14C-RELATED"/>
    <property type="match status" value="1"/>
</dbReference>
<dbReference type="AlphaFoldDB" id="A0AAD5L1E3"/>
<feature type="domain" description="Thioredoxin" evidence="4">
    <location>
        <begin position="503"/>
        <end position="634"/>
    </location>
</feature>
<dbReference type="GO" id="GO:0005783">
    <property type="term" value="C:endoplasmic reticulum"/>
    <property type="evidence" value="ECO:0007669"/>
    <property type="project" value="TreeGrafter"/>
</dbReference>
<dbReference type="SUPFAM" id="SSF52833">
    <property type="entry name" value="Thioredoxin-like"/>
    <property type="match status" value="5"/>
</dbReference>
<feature type="domain" description="Thioredoxin" evidence="4">
    <location>
        <begin position="254"/>
        <end position="369"/>
    </location>
</feature>
<dbReference type="PANTHER" id="PTHR45672:SF2">
    <property type="entry name" value="PROTEIN DISULFIDE-ISOMERASE A5"/>
    <property type="match status" value="1"/>
</dbReference>
<dbReference type="GO" id="GO:0006457">
    <property type="term" value="P:protein folding"/>
    <property type="evidence" value="ECO:0007669"/>
    <property type="project" value="TreeGrafter"/>
</dbReference>
<gene>
    <name evidence="5" type="ORF">GHT06_008065</name>
</gene>